<evidence type="ECO:0000256" key="2">
    <source>
        <dbReference type="SAM" id="SignalP"/>
    </source>
</evidence>
<feature type="chain" id="PRO_5043384518" evidence="2">
    <location>
        <begin position="19"/>
        <end position="311"/>
    </location>
</feature>
<reference evidence="3 4" key="1">
    <citation type="submission" date="2023-08" db="EMBL/GenBank/DDBJ databases">
        <title>Black Yeasts Isolated from many extreme environments.</title>
        <authorList>
            <person name="Coleine C."/>
            <person name="Stajich J.E."/>
            <person name="Selbmann L."/>
        </authorList>
    </citation>
    <scope>NUCLEOTIDE SEQUENCE [LARGE SCALE GENOMIC DNA]</scope>
    <source>
        <strain evidence="3 4">CCFEE 5935</strain>
    </source>
</reference>
<feature type="signal peptide" evidence="2">
    <location>
        <begin position="1"/>
        <end position="18"/>
    </location>
</feature>
<keyword evidence="2" id="KW-0732">Signal</keyword>
<dbReference type="RefSeq" id="XP_064661996.1">
    <property type="nucleotide sequence ID" value="XM_064799241.1"/>
</dbReference>
<dbReference type="EMBL" id="JAVRRT010000003">
    <property type="protein sequence ID" value="KAK5173301.1"/>
    <property type="molecule type" value="Genomic_DNA"/>
</dbReference>
<evidence type="ECO:0000313" key="4">
    <source>
        <dbReference type="Proteomes" id="UP001337655"/>
    </source>
</evidence>
<accession>A0AAV9PJ17</accession>
<evidence type="ECO:0000313" key="3">
    <source>
        <dbReference type="EMBL" id="KAK5173301.1"/>
    </source>
</evidence>
<gene>
    <name evidence="3" type="ORF">LTR77_001982</name>
</gene>
<dbReference type="Proteomes" id="UP001337655">
    <property type="component" value="Unassembled WGS sequence"/>
</dbReference>
<proteinExistence type="predicted"/>
<protein>
    <submittedName>
        <fullName evidence="3">Uncharacterized protein</fullName>
    </submittedName>
</protein>
<dbReference type="AlphaFoldDB" id="A0AAV9PJ17"/>
<feature type="region of interest" description="Disordered" evidence="1">
    <location>
        <begin position="260"/>
        <end position="284"/>
    </location>
</feature>
<dbReference type="GeneID" id="89923329"/>
<evidence type="ECO:0000256" key="1">
    <source>
        <dbReference type="SAM" id="MobiDB-lite"/>
    </source>
</evidence>
<comment type="caution">
    <text evidence="3">The sequence shown here is derived from an EMBL/GenBank/DDBJ whole genome shotgun (WGS) entry which is preliminary data.</text>
</comment>
<organism evidence="3 4">
    <name type="scientific">Saxophila tyrrhenica</name>
    <dbReference type="NCBI Taxonomy" id="1690608"/>
    <lineage>
        <taxon>Eukaryota</taxon>
        <taxon>Fungi</taxon>
        <taxon>Dikarya</taxon>
        <taxon>Ascomycota</taxon>
        <taxon>Pezizomycotina</taxon>
        <taxon>Dothideomycetes</taxon>
        <taxon>Dothideomycetidae</taxon>
        <taxon>Mycosphaerellales</taxon>
        <taxon>Extremaceae</taxon>
        <taxon>Saxophila</taxon>
    </lineage>
</organism>
<keyword evidence="4" id="KW-1185">Reference proteome</keyword>
<name>A0AAV9PJ17_9PEZI</name>
<sequence>MKFSHTLIAAAAAPLVTAQRPSNESICDYYSNLLLGGSNATTQLKLLTLLVNTAVIGNYSEGKVMVPGILAKDAMYNGTKVNLVPYFSGALKSTNVGEKHGVSYNFLDGGGAAPLAKSKPADDDTSHQAILLNKLYSYFGVLLACSAIGKDGFPAYNGKTSMYNVHKYMALDSYEVGYFIEQVGLAATSFGVSTGDVELVGYTLQGYFGNKCAPKTSVMSKWKKELQSICIADDCPDSPNATCKVYGKVVEPAAVVTSHSNMASPTSNGGDGDGGKETAAPSATGNNGAATLQLSAVVALLSVGMLAFHLA</sequence>